<gene>
    <name evidence="1" type="ORF">TVY486_0401940</name>
</gene>
<dbReference type="VEuPathDB" id="TriTrypDB:TvY486_0401940"/>
<sequence length="177" mass="19600">MAQRLSWKGLSNAVAVRARFGRGDVVHLWHIGDGALLVLDARQFAVINLCFVDTEGLPHLLLRPCSPQSFSVRLNNVVYDSGPVEVVVGDEIGLILAGTHCGMEERVFLVESAIKGHINDPQMKPGGVKSGDFMLSYTSNSQRNFDWLISLKHQSVVAERFVQSRVRDLQYITKVPA</sequence>
<dbReference type="AlphaFoldDB" id="G0TU94"/>
<name>G0TU94_TRYVY</name>
<protein>
    <submittedName>
        <fullName evidence="1">Uncharacterized protein</fullName>
    </submittedName>
</protein>
<dbReference type="EMBL" id="HE573020">
    <property type="protein sequence ID" value="CCC47528.1"/>
    <property type="molecule type" value="Genomic_DNA"/>
</dbReference>
<organism evidence="1">
    <name type="scientific">Trypanosoma vivax (strain Y486)</name>
    <dbReference type="NCBI Taxonomy" id="1055687"/>
    <lineage>
        <taxon>Eukaryota</taxon>
        <taxon>Discoba</taxon>
        <taxon>Euglenozoa</taxon>
        <taxon>Kinetoplastea</taxon>
        <taxon>Metakinetoplastina</taxon>
        <taxon>Trypanosomatida</taxon>
        <taxon>Trypanosomatidae</taxon>
        <taxon>Trypanosoma</taxon>
        <taxon>Duttonella</taxon>
    </lineage>
</organism>
<proteinExistence type="predicted"/>
<accession>G0TU94</accession>
<evidence type="ECO:0000313" key="1">
    <source>
        <dbReference type="EMBL" id="CCC47528.1"/>
    </source>
</evidence>
<reference evidence="1" key="1">
    <citation type="journal article" date="2012" name="Proc. Natl. Acad. Sci. U.S.A.">
        <title>Antigenic diversity is generated by distinct evolutionary mechanisms in African trypanosome species.</title>
        <authorList>
            <person name="Jackson A.P."/>
            <person name="Berry A."/>
            <person name="Aslett M."/>
            <person name="Allison H.C."/>
            <person name="Burton P."/>
            <person name="Vavrova-Anderson J."/>
            <person name="Brown R."/>
            <person name="Browne H."/>
            <person name="Corton N."/>
            <person name="Hauser H."/>
            <person name="Gamble J."/>
            <person name="Gilderthorp R."/>
            <person name="Marcello L."/>
            <person name="McQuillan J."/>
            <person name="Otto T.D."/>
            <person name="Quail M.A."/>
            <person name="Sanders M.J."/>
            <person name="van Tonder A."/>
            <person name="Ginger M.L."/>
            <person name="Field M.C."/>
            <person name="Barry J.D."/>
            <person name="Hertz-Fowler C."/>
            <person name="Berriman M."/>
        </authorList>
    </citation>
    <scope>NUCLEOTIDE SEQUENCE</scope>
    <source>
        <strain evidence="1">Y486</strain>
    </source>
</reference>